<feature type="transmembrane region" description="Helical" evidence="7">
    <location>
        <begin position="321"/>
        <end position="339"/>
    </location>
</feature>
<dbReference type="Proteomes" id="UP000251313">
    <property type="component" value="Unassembled WGS sequence"/>
</dbReference>
<dbReference type="Gene3D" id="3.40.30.10">
    <property type="entry name" value="Glutaredoxin"/>
    <property type="match status" value="1"/>
</dbReference>
<dbReference type="Pfam" id="PF13899">
    <property type="entry name" value="Thioredoxin_7"/>
    <property type="match status" value="1"/>
</dbReference>
<dbReference type="InterPro" id="IPR003834">
    <property type="entry name" value="Cyt_c_assmbl_TM_dom"/>
</dbReference>
<keyword evidence="2 7" id="KW-0812">Transmembrane</keyword>
<dbReference type="AlphaFoldDB" id="A0AB38FZC5"/>
<proteinExistence type="predicted"/>
<protein>
    <submittedName>
        <fullName evidence="11">Thiol:disulfide interchange protein DsbD</fullName>
        <ecNumber evidence="11">1.8.1.8</ecNumber>
    </submittedName>
</protein>
<comment type="caution">
    <text evidence="11">The sequence shown here is derived from an EMBL/GenBank/DDBJ whole genome shotgun (WGS) entry which is preliminary data.</text>
</comment>
<dbReference type="GO" id="GO:0016020">
    <property type="term" value="C:membrane"/>
    <property type="evidence" value="ECO:0007669"/>
    <property type="project" value="UniProtKB-SubCell"/>
</dbReference>
<dbReference type="InterPro" id="IPR017937">
    <property type="entry name" value="Thioredoxin_CS"/>
</dbReference>
<dbReference type="PROSITE" id="PS00194">
    <property type="entry name" value="THIOREDOXIN_1"/>
    <property type="match status" value="1"/>
</dbReference>
<feature type="chain" id="PRO_5044228657" evidence="8">
    <location>
        <begin position="23"/>
        <end position="672"/>
    </location>
</feature>
<keyword evidence="3" id="KW-0201">Cytochrome c-type biogenesis</keyword>
<dbReference type="GO" id="GO:0047134">
    <property type="term" value="F:protein-disulfide reductase [NAD(P)H] activity"/>
    <property type="evidence" value="ECO:0007669"/>
    <property type="project" value="UniProtKB-EC"/>
</dbReference>
<feature type="signal peptide" evidence="8">
    <location>
        <begin position="1"/>
        <end position="22"/>
    </location>
</feature>
<dbReference type="InterPro" id="IPR035671">
    <property type="entry name" value="DsbD_gamma"/>
</dbReference>
<dbReference type="EC" id="1.8.1.8" evidence="11"/>
<evidence type="ECO:0000313" key="11">
    <source>
        <dbReference type="EMBL" id="SQA64759.1"/>
    </source>
</evidence>
<keyword evidence="11" id="KW-0560">Oxidoreductase</keyword>
<dbReference type="GO" id="GO:0045454">
    <property type="term" value="P:cell redox homeostasis"/>
    <property type="evidence" value="ECO:0007669"/>
    <property type="project" value="TreeGrafter"/>
</dbReference>
<evidence type="ECO:0000256" key="1">
    <source>
        <dbReference type="ARBA" id="ARBA00004141"/>
    </source>
</evidence>
<organism evidence="11 12">
    <name type="scientific">Yokenella regensburgei</name>
    <dbReference type="NCBI Taxonomy" id="158877"/>
    <lineage>
        <taxon>Bacteria</taxon>
        <taxon>Pseudomonadati</taxon>
        <taxon>Pseudomonadota</taxon>
        <taxon>Gammaproteobacteria</taxon>
        <taxon>Enterobacterales</taxon>
        <taxon>Enterobacteriaceae</taxon>
        <taxon>Yokenella</taxon>
    </lineage>
</organism>
<dbReference type="InterPro" id="IPR028250">
    <property type="entry name" value="DsbDN"/>
</dbReference>
<evidence type="ECO:0000313" key="12">
    <source>
        <dbReference type="Proteomes" id="UP000251313"/>
    </source>
</evidence>
<feature type="transmembrane region" description="Helical" evidence="7">
    <location>
        <begin position="435"/>
        <end position="455"/>
    </location>
</feature>
<feature type="transmembrane region" description="Helical" evidence="7">
    <location>
        <begin position="275"/>
        <end position="300"/>
    </location>
</feature>
<dbReference type="RefSeq" id="WP_038255878.1">
    <property type="nucleotide sequence ID" value="NZ_UAVL01000019.1"/>
</dbReference>
<feature type="domain" description="Thiol:disulfide interchange protein DsbD N-terminal" evidence="10">
    <location>
        <begin position="43"/>
        <end position="144"/>
    </location>
</feature>
<dbReference type="Pfam" id="PF11412">
    <property type="entry name" value="DsbD_N"/>
    <property type="match status" value="1"/>
</dbReference>
<name>A0AB38FZC5_9ENTR</name>
<feature type="transmembrane region" description="Helical" evidence="7">
    <location>
        <begin position="402"/>
        <end position="429"/>
    </location>
</feature>
<feature type="transmembrane region" description="Helical" evidence="7">
    <location>
        <begin position="359"/>
        <end position="381"/>
    </location>
</feature>
<dbReference type="PANTHER" id="PTHR32234:SF3">
    <property type="entry name" value="SUPPRESSION OF COPPER SENSITIVITY PROTEIN"/>
    <property type="match status" value="1"/>
</dbReference>
<reference evidence="11 12" key="1">
    <citation type="submission" date="2018-06" db="EMBL/GenBank/DDBJ databases">
        <authorList>
            <consortium name="Pathogen Informatics"/>
            <person name="Doyle S."/>
        </authorList>
    </citation>
    <scope>NUCLEOTIDE SEQUENCE [LARGE SCALE GENOMIC DNA]</scope>
    <source>
        <strain evidence="11 12">NCTC11967</strain>
    </source>
</reference>
<feature type="domain" description="Cytochrome C biogenesis protein transmembrane" evidence="9">
    <location>
        <begin position="275"/>
        <end position="491"/>
    </location>
</feature>
<accession>A0AB38FZC5</accession>
<dbReference type="InterPro" id="IPR036249">
    <property type="entry name" value="Thioredoxin-like_sf"/>
</dbReference>
<dbReference type="GO" id="GO:0017004">
    <property type="term" value="P:cytochrome complex assembly"/>
    <property type="evidence" value="ECO:0007669"/>
    <property type="project" value="UniProtKB-KW"/>
</dbReference>
<dbReference type="EMBL" id="UAVL01000019">
    <property type="protein sequence ID" value="SQA64759.1"/>
    <property type="molecule type" value="Genomic_DNA"/>
</dbReference>
<dbReference type="SUPFAM" id="SSF52833">
    <property type="entry name" value="Thioredoxin-like"/>
    <property type="match status" value="1"/>
</dbReference>
<keyword evidence="6" id="KW-0676">Redox-active center</keyword>
<evidence type="ECO:0000256" key="7">
    <source>
        <dbReference type="SAM" id="Phobius"/>
    </source>
</evidence>
<sequence>MLTFFRQLVLCLVCLWLPASWAADSGWLRAADNDHASVRLRAQTGPQGDTRLLLDVALEKGWKTYWRSPGEGGVAPSIAWSSAQSVDWRWPTPQRFEVAGLATQGYHGNVTFPMMLSGNAPKTLSGVLTLSTCSNVCILTDYPFTLDMSQPAEANFSYDFTRAMGTLPRADGLTSSLNAEYAPGKLVVKATREAGWQKPALYLDSLDDADFAKPEMTVSGNTLTATVAVSDGWGDSAPDLRGKTLSLVLADSGLAQESTALIATASSLPTAGLSLWLVVPMALLGGLILNIMPCVMPVLAMKLGSVLHVEGASRGVVRRQFLASVTGIVASFLALALMMTLLRLSNQALGWGIQFQNPWFIGGMALVMVAFSASLMGLFELRLSSGVNTFLATRGGNGLGGHFWQGAFATLLATPCTAPFLGTAVSVALVAPLPVLWGIFLAMGVGMSLPWLLIAAWPGMALRLPRPGRWMNSVRVILGLMMLGSALWLFTLLTVHIGPAATWIVVAIVALLLLAATLWRYRWRVALKASLVALLLAAVGVWATQSDNDGVVRDRVQWQPLSEQAITDALAANKRVFVDVTADWCVTCKANKYNVLLREEIQQALTAPDVVALRGDWSKPSESISQFLNRRQSAAVPFNQIYGPGLPQGKILPALLNREVVQSTLSDAKGTK</sequence>
<evidence type="ECO:0000256" key="2">
    <source>
        <dbReference type="ARBA" id="ARBA00022692"/>
    </source>
</evidence>
<keyword evidence="4 7" id="KW-1133">Transmembrane helix</keyword>
<evidence type="ECO:0000259" key="9">
    <source>
        <dbReference type="Pfam" id="PF02683"/>
    </source>
</evidence>
<dbReference type="PANTHER" id="PTHR32234">
    <property type="entry name" value="THIOL:DISULFIDE INTERCHANGE PROTEIN DSBD"/>
    <property type="match status" value="1"/>
</dbReference>
<dbReference type="Pfam" id="PF02683">
    <property type="entry name" value="DsbD_TM"/>
    <property type="match status" value="1"/>
</dbReference>
<evidence type="ECO:0000256" key="8">
    <source>
        <dbReference type="SAM" id="SignalP"/>
    </source>
</evidence>
<feature type="transmembrane region" description="Helical" evidence="7">
    <location>
        <begin position="500"/>
        <end position="518"/>
    </location>
</feature>
<evidence type="ECO:0000256" key="4">
    <source>
        <dbReference type="ARBA" id="ARBA00022989"/>
    </source>
</evidence>
<keyword evidence="5 7" id="KW-0472">Membrane</keyword>
<evidence type="ECO:0000259" key="10">
    <source>
        <dbReference type="Pfam" id="PF11412"/>
    </source>
</evidence>
<feature type="transmembrane region" description="Helical" evidence="7">
    <location>
        <begin position="476"/>
        <end position="494"/>
    </location>
</feature>
<gene>
    <name evidence="11" type="primary">dsbD_2</name>
    <name evidence="11" type="ORF">NCTC11967_03792</name>
</gene>
<evidence type="ECO:0000256" key="5">
    <source>
        <dbReference type="ARBA" id="ARBA00023136"/>
    </source>
</evidence>
<comment type="subcellular location">
    <subcellularLocation>
        <location evidence="1">Membrane</location>
        <topology evidence="1">Multi-pass membrane protein</topology>
    </subcellularLocation>
</comment>
<evidence type="ECO:0000256" key="6">
    <source>
        <dbReference type="ARBA" id="ARBA00023284"/>
    </source>
</evidence>
<dbReference type="CDD" id="cd02953">
    <property type="entry name" value="DsbDgamma"/>
    <property type="match status" value="1"/>
</dbReference>
<keyword evidence="8" id="KW-0732">Signal</keyword>
<evidence type="ECO:0000256" key="3">
    <source>
        <dbReference type="ARBA" id="ARBA00022748"/>
    </source>
</evidence>